<dbReference type="InterPro" id="IPR050300">
    <property type="entry name" value="GDXG_lipolytic_enzyme"/>
</dbReference>
<keyword evidence="5" id="KW-1185">Reference proteome</keyword>
<evidence type="ECO:0000256" key="1">
    <source>
        <dbReference type="ARBA" id="ARBA00022801"/>
    </source>
</evidence>
<keyword evidence="2" id="KW-0812">Transmembrane</keyword>
<dbReference type="PANTHER" id="PTHR48081">
    <property type="entry name" value="AB HYDROLASE SUPERFAMILY PROTEIN C4A8.06C"/>
    <property type="match status" value="1"/>
</dbReference>
<feature type="domain" description="Alpha/beta hydrolase fold-3" evidence="3">
    <location>
        <begin position="326"/>
        <end position="386"/>
    </location>
</feature>
<dbReference type="AlphaFoldDB" id="A0A1W0WP21"/>
<dbReference type="InterPro" id="IPR013094">
    <property type="entry name" value="AB_hydrolase_3"/>
</dbReference>
<evidence type="ECO:0000256" key="2">
    <source>
        <dbReference type="SAM" id="Phobius"/>
    </source>
</evidence>
<keyword evidence="1" id="KW-0378">Hydrolase</keyword>
<dbReference type="OrthoDB" id="408631at2759"/>
<name>A0A1W0WP21_HYPEX</name>
<dbReference type="InterPro" id="IPR029058">
    <property type="entry name" value="AB_hydrolase_fold"/>
</dbReference>
<feature type="transmembrane region" description="Helical" evidence="2">
    <location>
        <begin position="16"/>
        <end position="36"/>
    </location>
</feature>
<feature type="domain" description="Alpha/beta hydrolase fold-3" evidence="3">
    <location>
        <begin position="136"/>
        <end position="277"/>
    </location>
</feature>
<sequence>MFASNRPPAPHGASLLSLRALCLAAASGIGLAVLYLRWPYEYHFPKGDAWRIRFLTAESKLLSFIARWGSRLRIGSEIAILRRLYYLESCVLCVRTPKADIFTEVLDADGVRIIVYRRLAWVTAEDEPDGPRKPCIIYLHGGGWVYTCAEERDAHHRHLLTHLEAVVAAVDYRKAPEHPYPAGFHDCLTATKFIHSHAASLGVEPSRISICGDSAGGNLSAAVALKLRDEGQKFLKNQVLIYPSVQFLSSRLTSHLQVYPLLTREDGVWCGLQYMGEDVALCEALLDGDHIAEELYRHPGFLALQKYDSIAHSESKSLASPTALAKLRDRIKDPYLCPLMARTMKALPRALILLCDYDILRDDGLAYADRLRADGVTVTTVSVPGYHGCFRNFQVTRCGAMMMDHLVKYLKEHL</sequence>
<dbReference type="GO" id="GO:0016787">
    <property type="term" value="F:hydrolase activity"/>
    <property type="evidence" value="ECO:0007669"/>
    <property type="project" value="UniProtKB-KW"/>
</dbReference>
<dbReference type="EMBL" id="MTYJ01000068">
    <property type="protein sequence ID" value="OQV16961.1"/>
    <property type="molecule type" value="Genomic_DNA"/>
</dbReference>
<dbReference type="Proteomes" id="UP000192578">
    <property type="component" value="Unassembled WGS sequence"/>
</dbReference>
<comment type="caution">
    <text evidence="4">The sequence shown here is derived from an EMBL/GenBank/DDBJ whole genome shotgun (WGS) entry which is preliminary data.</text>
</comment>
<keyword evidence="2" id="KW-0472">Membrane</keyword>
<proteinExistence type="predicted"/>
<dbReference type="Gene3D" id="3.40.50.1820">
    <property type="entry name" value="alpha/beta hydrolase"/>
    <property type="match status" value="1"/>
</dbReference>
<dbReference type="SUPFAM" id="SSF53474">
    <property type="entry name" value="alpha/beta-Hydrolases"/>
    <property type="match status" value="1"/>
</dbReference>
<organism evidence="4 5">
    <name type="scientific">Hypsibius exemplaris</name>
    <name type="common">Freshwater tardigrade</name>
    <dbReference type="NCBI Taxonomy" id="2072580"/>
    <lineage>
        <taxon>Eukaryota</taxon>
        <taxon>Metazoa</taxon>
        <taxon>Ecdysozoa</taxon>
        <taxon>Tardigrada</taxon>
        <taxon>Eutardigrada</taxon>
        <taxon>Parachela</taxon>
        <taxon>Hypsibioidea</taxon>
        <taxon>Hypsibiidae</taxon>
        <taxon>Hypsibius</taxon>
    </lineage>
</organism>
<dbReference type="PANTHER" id="PTHR48081:SF8">
    <property type="entry name" value="ALPHA_BETA HYDROLASE FOLD-3 DOMAIN-CONTAINING PROTEIN-RELATED"/>
    <property type="match status" value="1"/>
</dbReference>
<reference evidence="5" key="1">
    <citation type="submission" date="2017-01" db="EMBL/GenBank/DDBJ databases">
        <title>Comparative genomics of anhydrobiosis in the tardigrade Hypsibius dujardini.</title>
        <authorList>
            <person name="Yoshida Y."/>
            <person name="Koutsovoulos G."/>
            <person name="Laetsch D."/>
            <person name="Stevens L."/>
            <person name="Kumar S."/>
            <person name="Horikawa D."/>
            <person name="Ishino K."/>
            <person name="Komine S."/>
            <person name="Tomita M."/>
            <person name="Blaxter M."/>
            <person name="Arakawa K."/>
        </authorList>
    </citation>
    <scope>NUCLEOTIDE SEQUENCE [LARGE SCALE GENOMIC DNA]</scope>
    <source>
        <strain evidence="5">Z151</strain>
    </source>
</reference>
<protein>
    <submittedName>
        <fullName evidence="4">Arylacetamide deacetylase</fullName>
    </submittedName>
</protein>
<dbReference type="Pfam" id="PF07859">
    <property type="entry name" value="Abhydrolase_3"/>
    <property type="match status" value="2"/>
</dbReference>
<accession>A0A1W0WP21</accession>
<gene>
    <name evidence="4" type="ORF">BV898_08966</name>
</gene>
<evidence type="ECO:0000259" key="3">
    <source>
        <dbReference type="Pfam" id="PF07859"/>
    </source>
</evidence>
<evidence type="ECO:0000313" key="5">
    <source>
        <dbReference type="Proteomes" id="UP000192578"/>
    </source>
</evidence>
<keyword evidence="2" id="KW-1133">Transmembrane helix</keyword>
<evidence type="ECO:0000313" key="4">
    <source>
        <dbReference type="EMBL" id="OQV16961.1"/>
    </source>
</evidence>